<feature type="transmembrane region" description="Helical" evidence="1">
    <location>
        <begin position="6"/>
        <end position="28"/>
    </location>
</feature>
<evidence type="ECO:0000313" key="2">
    <source>
        <dbReference type="EMBL" id="GGF86854.1"/>
    </source>
</evidence>
<keyword evidence="3" id="KW-1185">Reference proteome</keyword>
<reference evidence="2" key="2">
    <citation type="submission" date="2020-09" db="EMBL/GenBank/DDBJ databases">
        <authorList>
            <person name="Sun Q."/>
            <person name="Zhou Y."/>
        </authorList>
    </citation>
    <scope>NUCLEOTIDE SEQUENCE</scope>
    <source>
        <strain evidence="2">CGMCC 1.16134</strain>
    </source>
</reference>
<protein>
    <submittedName>
        <fullName evidence="2">Uncharacterized protein</fullName>
    </submittedName>
</protein>
<feature type="transmembrane region" description="Helical" evidence="1">
    <location>
        <begin position="48"/>
        <end position="65"/>
    </location>
</feature>
<keyword evidence="1" id="KW-1133">Transmembrane helix</keyword>
<reference evidence="2" key="1">
    <citation type="journal article" date="2014" name="Int. J. Syst. Evol. Microbiol.">
        <title>Complete genome sequence of Corynebacterium casei LMG S-19264T (=DSM 44701T), isolated from a smear-ripened cheese.</title>
        <authorList>
            <consortium name="US DOE Joint Genome Institute (JGI-PGF)"/>
            <person name="Walter F."/>
            <person name="Albersmeier A."/>
            <person name="Kalinowski J."/>
            <person name="Ruckert C."/>
        </authorList>
    </citation>
    <scope>NUCLEOTIDE SEQUENCE</scope>
    <source>
        <strain evidence="2">CGMCC 1.16134</strain>
    </source>
</reference>
<organism evidence="2 3">
    <name type="scientific">Paenibacillus albidus</name>
    <dbReference type="NCBI Taxonomy" id="2041023"/>
    <lineage>
        <taxon>Bacteria</taxon>
        <taxon>Bacillati</taxon>
        <taxon>Bacillota</taxon>
        <taxon>Bacilli</taxon>
        <taxon>Bacillales</taxon>
        <taxon>Paenibacillaceae</taxon>
        <taxon>Paenibacillus</taxon>
    </lineage>
</organism>
<dbReference type="AlphaFoldDB" id="A0A917FKZ3"/>
<sequence>MLFIFYFAYMSLSLVSAITHWHVGLMLFQSVFSTARKTSVRTKRWKEWGILGMFSAVTIYLMRLNQDELNTLGELFLQVRWYLEMFVLVLLFYCYRKEKRRTA</sequence>
<proteinExistence type="predicted"/>
<dbReference type="Proteomes" id="UP000637643">
    <property type="component" value="Unassembled WGS sequence"/>
</dbReference>
<comment type="caution">
    <text evidence="2">The sequence shown here is derived from an EMBL/GenBank/DDBJ whole genome shotgun (WGS) entry which is preliminary data.</text>
</comment>
<dbReference type="EMBL" id="BMKR01000014">
    <property type="protein sequence ID" value="GGF86854.1"/>
    <property type="molecule type" value="Genomic_DNA"/>
</dbReference>
<evidence type="ECO:0000256" key="1">
    <source>
        <dbReference type="SAM" id="Phobius"/>
    </source>
</evidence>
<name>A0A917FKZ3_9BACL</name>
<evidence type="ECO:0000313" key="3">
    <source>
        <dbReference type="Proteomes" id="UP000637643"/>
    </source>
</evidence>
<keyword evidence="1" id="KW-0812">Transmembrane</keyword>
<gene>
    <name evidence="2" type="ORF">GCM10010912_35170</name>
</gene>
<keyword evidence="1" id="KW-0472">Membrane</keyword>
<feature type="transmembrane region" description="Helical" evidence="1">
    <location>
        <begin position="77"/>
        <end position="95"/>
    </location>
</feature>
<accession>A0A917FKZ3</accession>